<evidence type="ECO:0000256" key="9">
    <source>
        <dbReference type="RuleBase" id="RU362096"/>
    </source>
</evidence>
<evidence type="ECO:0000256" key="1">
    <source>
        <dbReference type="ARBA" id="ARBA00022679"/>
    </source>
</evidence>
<keyword evidence="3 9" id="KW-0418">Kinase</keyword>
<dbReference type="PANTHER" id="PTHR24418">
    <property type="entry name" value="TYROSINE-PROTEIN KINASE"/>
    <property type="match status" value="1"/>
</dbReference>
<comment type="caution">
    <text evidence="14">The sequence shown here is derived from an EMBL/GenBank/DDBJ whole genome shotgun (WGS) entry which is preliminary data.</text>
</comment>
<evidence type="ECO:0000313" key="15">
    <source>
        <dbReference type="Proteomes" id="UP000828390"/>
    </source>
</evidence>
<dbReference type="InterPro" id="IPR050198">
    <property type="entry name" value="Non-receptor_tyrosine_kinases"/>
</dbReference>
<keyword evidence="4 8" id="KW-0067">ATP-binding</keyword>
<dbReference type="InterPro" id="IPR000980">
    <property type="entry name" value="SH2"/>
</dbReference>
<comment type="similarity">
    <text evidence="9">Belongs to the protein kinase superfamily. Tyr protein kinase family.</text>
</comment>
<gene>
    <name evidence="14" type="ORF">DPMN_084088</name>
</gene>
<dbReference type="AlphaFoldDB" id="A0A9D3YB46"/>
<reference evidence="14" key="2">
    <citation type="submission" date="2020-11" db="EMBL/GenBank/DDBJ databases">
        <authorList>
            <person name="McCartney M.A."/>
            <person name="Auch B."/>
            <person name="Kono T."/>
            <person name="Mallez S."/>
            <person name="Becker A."/>
            <person name="Gohl D.M."/>
            <person name="Silverstein K.A.T."/>
            <person name="Koren S."/>
            <person name="Bechman K.B."/>
            <person name="Herman A."/>
            <person name="Abrahante J.E."/>
            <person name="Garbe J."/>
        </authorList>
    </citation>
    <scope>NUCLEOTIDE SEQUENCE</scope>
    <source>
        <strain evidence="14">Duluth1</strain>
        <tissue evidence="14">Whole animal</tissue>
    </source>
</reference>
<evidence type="ECO:0000259" key="11">
    <source>
        <dbReference type="PROSITE" id="PS50001"/>
    </source>
</evidence>
<comment type="catalytic activity">
    <reaction evidence="6 9">
        <text>L-tyrosyl-[protein] + ATP = O-phospho-L-tyrosyl-[protein] + ADP + H(+)</text>
        <dbReference type="Rhea" id="RHEA:10596"/>
        <dbReference type="Rhea" id="RHEA-COMP:10136"/>
        <dbReference type="Rhea" id="RHEA-COMP:20101"/>
        <dbReference type="ChEBI" id="CHEBI:15378"/>
        <dbReference type="ChEBI" id="CHEBI:30616"/>
        <dbReference type="ChEBI" id="CHEBI:46858"/>
        <dbReference type="ChEBI" id="CHEBI:61978"/>
        <dbReference type="ChEBI" id="CHEBI:456216"/>
        <dbReference type="EC" id="2.7.10.2"/>
    </reaction>
</comment>
<evidence type="ECO:0000256" key="4">
    <source>
        <dbReference type="ARBA" id="ARBA00022840"/>
    </source>
</evidence>
<dbReference type="SMART" id="SM00219">
    <property type="entry name" value="TyrKc"/>
    <property type="match status" value="1"/>
</dbReference>
<dbReference type="InterPro" id="IPR001245">
    <property type="entry name" value="Ser-Thr/Tyr_kinase_cat_dom"/>
</dbReference>
<accession>A0A9D3YB46</accession>
<dbReference type="EMBL" id="JAIWYP010000016">
    <property type="protein sequence ID" value="KAH3696612.1"/>
    <property type="molecule type" value="Genomic_DNA"/>
</dbReference>
<evidence type="ECO:0000256" key="6">
    <source>
        <dbReference type="ARBA" id="ARBA00051245"/>
    </source>
</evidence>
<feature type="domain" description="Cbl-PTB" evidence="13">
    <location>
        <begin position="1"/>
        <end position="89"/>
    </location>
</feature>
<dbReference type="InterPro" id="IPR000719">
    <property type="entry name" value="Prot_kinase_dom"/>
</dbReference>
<dbReference type="PRINTS" id="PR00401">
    <property type="entry name" value="SH2DOMAIN"/>
</dbReference>
<feature type="domain" description="Protein kinase" evidence="12">
    <location>
        <begin position="408"/>
        <end position="567"/>
    </location>
</feature>
<dbReference type="InterPro" id="IPR011009">
    <property type="entry name" value="Kinase-like_dom_sf"/>
</dbReference>
<evidence type="ECO:0000259" key="12">
    <source>
        <dbReference type="PROSITE" id="PS50011"/>
    </source>
</evidence>
<dbReference type="SUPFAM" id="SSF56112">
    <property type="entry name" value="Protein kinase-like (PK-like)"/>
    <property type="match status" value="1"/>
</dbReference>
<dbReference type="GO" id="GO:0005524">
    <property type="term" value="F:ATP binding"/>
    <property type="evidence" value="ECO:0007669"/>
    <property type="project" value="UniProtKB-UniRule"/>
</dbReference>
<dbReference type="InterPro" id="IPR017441">
    <property type="entry name" value="Protein_kinase_ATP_BS"/>
</dbReference>
<evidence type="ECO:0000256" key="8">
    <source>
        <dbReference type="PROSITE-ProRule" id="PRU10141"/>
    </source>
</evidence>
<dbReference type="Pfam" id="PF07714">
    <property type="entry name" value="PK_Tyr_Ser-Thr"/>
    <property type="match status" value="1"/>
</dbReference>
<dbReference type="EC" id="2.7.10.2" evidence="9"/>
<dbReference type="PROSITE" id="PS50011">
    <property type="entry name" value="PROTEIN_KINASE_DOM"/>
    <property type="match status" value="1"/>
</dbReference>
<keyword evidence="2 8" id="KW-0547">Nucleotide-binding</keyword>
<organism evidence="14 15">
    <name type="scientific">Dreissena polymorpha</name>
    <name type="common">Zebra mussel</name>
    <name type="synonym">Mytilus polymorpha</name>
    <dbReference type="NCBI Taxonomy" id="45954"/>
    <lineage>
        <taxon>Eukaryota</taxon>
        <taxon>Metazoa</taxon>
        <taxon>Spiralia</taxon>
        <taxon>Lophotrochozoa</taxon>
        <taxon>Mollusca</taxon>
        <taxon>Bivalvia</taxon>
        <taxon>Autobranchia</taxon>
        <taxon>Heteroconchia</taxon>
        <taxon>Euheterodonta</taxon>
        <taxon>Imparidentia</taxon>
        <taxon>Neoheterodontei</taxon>
        <taxon>Myida</taxon>
        <taxon>Dreissenoidea</taxon>
        <taxon>Dreissenidae</taxon>
        <taxon>Dreissena</taxon>
    </lineage>
</organism>
<dbReference type="PROSITE" id="PS50001">
    <property type="entry name" value="SH2"/>
    <property type="match status" value="2"/>
</dbReference>
<feature type="compositionally biased region" description="Polar residues" evidence="10">
    <location>
        <begin position="293"/>
        <end position="305"/>
    </location>
</feature>
<dbReference type="Proteomes" id="UP000828390">
    <property type="component" value="Unassembled WGS sequence"/>
</dbReference>
<feature type="domain" description="SH2" evidence="11">
    <location>
        <begin position="168"/>
        <end position="259"/>
    </location>
</feature>
<evidence type="ECO:0000313" key="14">
    <source>
        <dbReference type="EMBL" id="KAH3696612.1"/>
    </source>
</evidence>
<evidence type="ECO:0000259" key="13">
    <source>
        <dbReference type="PROSITE" id="PS51506"/>
    </source>
</evidence>
<feature type="region of interest" description="Disordered" evidence="10">
    <location>
        <begin position="284"/>
        <end position="351"/>
    </location>
</feature>
<dbReference type="Pfam" id="PF00017">
    <property type="entry name" value="SH2"/>
    <property type="match status" value="2"/>
</dbReference>
<proteinExistence type="inferred from homology"/>
<evidence type="ECO:0000256" key="10">
    <source>
        <dbReference type="SAM" id="MobiDB-lite"/>
    </source>
</evidence>
<keyword evidence="5 9" id="KW-0829">Tyrosine-protein kinase</keyword>
<dbReference type="PROSITE" id="PS00109">
    <property type="entry name" value="PROTEIN_KINASE_TYR"/>
    <property type="match status" value="1"/>
</dbReference>
<dbReference type="InterPro" id="IPR020635">
    <property type="entry name" value="Tyr_kinase_cat_dom"/>
</dbReference>
<dbReference type="PROSITE" id="PS00107">
    <property type="entry name" value="PROTEIN_KINASE_ATP"/>
    <property type="match status" value="1"/>
</dbReference>
<dbReference type="Gene3D" id="3.30.505.10">
    <property type="entry name" value="SH2 domain"/>
    <property type="match status" value="2"/>
</dbReference>
<protein>
    <recommendedName>
        <fullName evidence="9">Tyrosine-protein kinase</fullName>
        <ecNumber evidence="9">2.7.10.2</ecNumber>
    </recommendedName>
</protein>
<evidence type="ECO:0000256" key="5">
    <source>
        <dbReference type="ARBA" id="ARBA00023137"/>
    </source>
</evidence>
<dbReference type="SMART" id="SM00252">
    <property type="entry name" value="SH2"/>
    <property type="match status" value="2"/>
</dbReference>
<feature type="compositionally biased region" description="Gly residues" evidence="10">
    <location>
        <begin position="326"/>
        <end position="335"/>
    </location>
</feature>
<dbReference type="InterPro" id="IPR024159">
    <property type="entry name" value="Cbl_PTB"/>
</dbReference>
<keyword evidence="1 9" id="KW-0808">Transferase</keyword>
<sequence length="567" mass="63858">MALGGNGPMKASTVPYFYGRITRDEAEEILNDHFCEEGMFLLRESISPLGNYAISLCHDKKVHHYSIEKQTDGTYMIPAGKKFLGPIELIVHHQQSQDGVITLLRKACNRPDHMAPVAFRGMTYSDLESELIRKADSIKGVDKQKALGTQREHLVVIVSRDLHLKQPWYHGKIDRNDSEKRLRSSGHKDGKFLVRMREDKKTFAICISFKSETRHYKIDKDENKKFGIQDGPKFDCIMMLIDHYHNKQDGLLCKLTEPVACPGYDKEQLKKYMEFNRQNMDYFRLPGKPKVTRNPSSASNSSQGEQRPPLPPLTKRESLNRPTAGAVGGQAGAQVGGKQRALPPTPDESSRWFAAGDWEGDSHRGATAGFDSRRVALKDLGMNPEDLEGIYGSLPRKLEDFELRRDQIDLQDQLGAGQFGSVCRGTCKKNGKTIPVAVKTLKQEDVTPHQEPELLKEARIMMPLSHKNIVRMIGVCKSGCLMLVLELAPLGCLNTFLSAHKNFPQADIVLLLHQVAMGMEYLESMKFVHRDLAARNVLLVTETFAKISDFGMSKALQRDNNYYEASI</sequence>
<name>A0A9D3YB46_DREPO</name>
<evidence type="ECO:0000256" key="2">
    <source>
        <dbReference type="ARBA" id="ARBA00022741"/>
    </source>
</evidence>
<evidence type="ECO:0000256" key="3">
    <source>
        <dbReference type="ARBA" id="ARBA00022777"/>
    </source>
</evidence>
<dbReference type="GO" id="GO:0001784">
    <property type="term" value="F:phosphotyrosine residue binding"/>
    <property type="evidence" value="ECO:0007669"/>
    <property type="project" value="InterPro"/>
</dbReference>
<keyword evidence="7" id="KW-0727">SH2 domain</keyword>
<keyword evidence="15" id="KW-1185">Reference proteome</keyword>
<dbReference type="PROSITE" id="PS51506">
    <property type="entry name" value="CBL_PTB"/>
    <property type="match status" value="1"/>
</dbReference>
<reference evidence="14" key="1">
    <citation type="journal article" date="2019" name="bioRxiv">
        <title>The Genome of the Zebra Mussel, Dreissena polymorpha: A Resource for Invasive Species Research.</title>
        <authorList>
            <person name="McCartney M.A."/>
            <person name="Auch B."/>
            <person name="Kono T."/>
            <person name="Mallez S."/>
            <person name="Zhang Y."/>
            <person name="Obille A."/>
            <person name="Becker A."/>
            <person name="Abrahante J.E."/>
            <person name="Garbe J."/>
            <person name="Badalamenti J.P."/>
            <person name="Herman A."/>
            <person name="Mangelson H."/>
            <person name="Liachko I."/>
            <person name="Sullivan S."/>
            <person name="Sone E.D."/>
            <person name="Koren S."/>
            <person name="Silverstein K.A.T."/>
            <person name="Beckman K.B."/>
            <person name="Gohl D.M."/>
        </authorList>
    </citation>
    <scope>NUCLEOTIDE SEQUENCE</scope>
    <source>
        <strain evidence="14">Duluth1</strain>
        <tissue evidence="14">Whole animal</tissue>
    </source>
</reference>
<feature type="binding site" evidence="8">
    <location>
        <position position="439"/>
    </location>
    <ligand>
        <name>ATP</name>
        <dbReference type="ChEBI" id="CHEBI:30616"/>
    </ligand>
</feature>
<dbReference type="Gene3D" id="1.10.510.10">
    <property type="entry name" value="Transferase(Phosphotransferase) domain 1"/>
    <property type="match status" value="1"/>
</dbReference>
<dbReference type="GO" id="GO:0004715">
    <property type="term" value="F:non-membrane spanning protein tyrosine kinase activity"/>
    <property type="evidence" value="ECO:0007669"/>
    <property type="project" value="UniProtKB-EC"/>
</dbReference>
<dbReference type="SUPFAM" id="SSF55550">
    <property type="entry name" value="SH2 domain"/>
    <property type="match status" value="2"/>
</dbReference>
<dbReference type="InterPro" id="IPR036860">
    <property type="entry name" value="SH2_dom_sf"/>
</dbReference>
<evidence type="ECO:0000256" key="7">
    <source>
        <dbReference type="PROSITE-ProRule" id="PRU00191"/>
    </source>
</evidence>
<dbReference type="InterPro" id="IPR008266">
    <property type="entry name" value="Tyr_kinase_AS"/>
</dbReference>
<feature type="domain" description="SH2" evidence="11">
    <location>
        <begin position="16"/>
        <end position="108"/>
    </location>
</feature>
<dbReference type="Gene3D" id="3.30.200.20">
    <property type="entry name" value="Phosphorylase Kinase, domain 1"/>
    <property type="match status" value="1"/>
</dbReference>